<accession>A0A060S5B6</accession>
<name>A0A060S5B6_PYCCI</name>
<dbReference type="Gene3D" id="2.60.120.200">
    <property type="match status" value="1"/>
</dbReference>
<dbReference type="EMBL" id="CCBP010000036">
    <property type="protein sequence ID" value="CDO69351.1"/>
    <property type="molecule type" value="Genomic_DNA"/>
</dbReference>
<dbReference type="GO" id="GO:0009251">
    <property type="term" value="P:glucan catabolic process"/>
    <property type="evidence" value="ECO:0007669"/>
    <property type="project" value="TreeGrafter"/>
</dbReference>
<dbReference type="PANTHER" id="PTHR10963:SF24">
    <property type="entry name" value="GLYCOSIDASE C21B10.07-RELATED"/>
    <property type="match status" value="1"/>
</dbReference>
<protein>
    <submittedName>
        <fullName evidence="3">Glycoside Hydrolase Family 16 protein</fullName>
    </submittedName>
</protein>
<dbReference type="OMA" id="AKWKINY"/>
<keyword evidence="3" id="KW-0378">Hydrolase</keyword>
<dbReference type="InterPro" id="IPR000757">
    <property type="entry name" value="Beta-glucanase-like"/>
</dbReference>
<evidence type="ECO:0000313" key="4">
    <source>
        <dbReference type="Proteomes" id="UP000029665"/>
    </source>
</evidence>
<dbReference type="CDD" id="cd02181">
    <property type="entry name" value="GH16_fungal_Lam16A_glucanase"/>
    <property type="match status" value="1"/>
</dbReference>
<sequence>MFAVLSALVLSLAASTTAFVPHHAAHHRRHNAVGNVSYVPRSTSYKLVERYEGKNFFDGWDFFTGADPTHGNVKFVGGDDAAKLAYVQDDGTVVLAVDDTSNVPAGGNRNSIRISTKQSWGRGLFIADIYAMPHGCGVWPAYWSLGGGKDWPNAGEIDIIEGVNTNVQNQITLHSGPGCTLDKSAKALSNMLGTTCASSPDANSGCAYQQKGNNTFGHLFNMQAGGVYAHSLESDAISVWYFDRDSIPADITAQKPDPSTWGTPTAFFPNTQCDISSHFVAQSLIFDITLCGDWAGAAYESSGCPGTCASAIADASNFQLAKWMIGSVSVYQ</sequence>
<reference evidence="3" key="1">
    <citation type="submission" date="2014-01" db="EMBL/GenBank/DDBJ databases">
        <title>The genome of the white-rot fungus Pycnoporus cinnabarinus: a basidiomycete model with a versatile arsenal for lignocellulosic biomass breakdown.</title>
        <authorList>
            <person name="Levasseur A."/>
            <person name="Lomascolo A."/>
            <person name="Ruiz-Duenas F.J."/>
            <person name="Uzan E."/>
            <person name="Piumi F."/>
            <person name="Kues U."/>
            <person name="Ram A.F.J."/>
            <person name="Murat C."/>
            <person name="Haon M."/>
            <person name="Benoit I."/>
            <person name="Arfi Y."/>
            <person name="Chevret D."/>
            <person name="Drula E."/>
            <person name="Kwon M.J."/>
            <person name="Gouret P."/>
            <person name="Lesage-Meessen L."/>
            <person name="Lombard V."/>
            <person name="Mariette J."/>
            <person name="Noirot C."/>
            <person name="Park J."/>
            <person name="Patyshakuliyeva A."/>
            <person name="Wieneger R.A.B."/>
            <person name="Wosten H.A.B."/>
            <person name="Martin F."/>
            <person name="Coutinho P.M."/>
            <person name="de Vries R."/>
            <person name="Martinez A.T."/>
            <person name="Klopp C."/>
            <person name="Pontarotti P."/>
            <person name="Henrissat B."/>
            <person name="Record E."/>
        </authorList>
    </citation>
    <scope>NUCLEOTIDE SEQUENCE [LARGE SCALE GENOMIC DNA]</scope>
    <source>
        <strain evidence="3">BRFM137</strain>
    </source>
</reference>
<proteinExistence type="predicted"/>
<gene>
    <name evidence="3" type="ORF">BN946_scf184746.g32</name>
</gene>
<evidence type="ECO:0000313" key="3">
    <source>
        <dbReference type="EMBL" id="CDO69351.1"/>
    </source>
</evidence>
<dbReference type="SUPFAM" id="SSF49899">
    <property type="entry name" value="Concanavalin A-like lectins/glucanases"/>
    <property type="match status" value="1"/>
</dbReference>
<evidence type="ECO:0000259" key="2">
    <source>
        <dbReference type="PROSITE" id="PS51762"/>
    </source>
</evidence>
<dbReference type="Proteomes" id="UP000029665">
    <property type="component" value="Unassembled WGS sequence"/>
</dbReference>
<organism evidence="3 4">
    <name type="scientific">Pycnoporus cinnabarinus</name>
    <name type="common">Cinnabar-red polypore</name>
    <name type="synonym">Trametes cinnabarina</name>
    <dbReference type="NCBI Taxonomy" id="5643"/>
    <lineage>
        <taxon>Eukaryota</taxon>
        <taxon>Fungi</taxon>
        <taxon>Dikarya</taxon>
        <taxon>Basidiomycota</taxon>
        <taxon>Agaricomycotina</taxon>
        <taxon>Agaricomycetes</taxon>
        <taxon>Polyporales</taxon>
        <taxon>Polyporaceae</taxon>
        <taxon>Trametes</taxon>
    </lineage>
</organism>
<feature type="signal peptide" evidence="1">
    <location>
        <begin position="1"/>
        <end position="18"/>
    </location>
</feature>
<dbReference type="GO" id="GO:0004553">
    <property type="term" value="F:hydrolase activity, hydrolyzing O-glycosyl compounds"/>
    <property type="evidence" value="ECO:0007669"/>
    <property type="project" value="InterPro"/>
</dbReference>
<dbReference type="STRING" id="5643.A0A060S5B6"/>
<dbReference type="Pfam" id="PF26113">
    <property type="entry name" value="GH16_XgeA"/>
    <property type="match status" value="1"/>
</dbReference>
<keyword evidence="1" id="KW-0732">Signal</keyword>
<comment type="caution">
    <text evidence="3">The sequence shown here is derived from an EMBL/GenBank/DDBJ whole genome shotgun (WGS) entry which is preliminary data.</text>
</comment>
<keyword evidence="4" id="KW-1185">Reference proteome</keyword>
<feature type="chain" id="PRO_5001591951" evidence="1">
    <location>
        <begin position="19"/>
        <end position="332"/>
    </location>
</feature>
<dbReference type="InterPro" id="IPR013320">
    <property type="entry name" value="ConA-like_dom_sf"/>
</dbReference>
<dbReference type="AlphaFoldDB" id="A0A060S5B6"/>
<dbReference type="PROSITE" id="PS51762">
    <property type="entry name" value="GH16_2"/>
    <property type="match status" value="1"/>
</dbReference>
<feature type="domain" description="GH16" evidence="2">
    <location>
        <begin position="13"/>
        <end position="303"/>
    </location>
</feature>
<evidence type="ECO:0000256" key="1">
    <source>
        <dbReference type="SAM" id="SignalP"/>
    </source>
</evidence>
<dbReference type="PANTHER" id="PTHR10963">
    <property type="entry name" value="GLYCOSYL HYDROLASE-RELATED"/>
    <property type="match status" value="1"/>
</dbReference>
<dbReference type="OrthoDB" id="192832at2759"/>
<dbReference type="HOGENOM" id="CLU_016972_0_1_1"/>
<dbReference type="InterPro" id="IPR050546">
    <property type="entry name" value="Glycosyl_Hydrlase_16"/>
</dbReference>